<dbReference type="InterPro" id="IPR018289">
    <property type="entry name" value="MULE_transposase_dom"/>
</dbReference>
<dbReference type="AlphaFoldDB" id="S8DKC2"/>
<dbReference type="InParanoid" id="S8DKC2"/>
<name>S8DKC2_FOMSC</name>
<protein>
    <recommendedName>
        <fullName evidence="2">MULE transposase domain-containing protein</fullName>
    </recommendedName>
</protein>
<evidence type="ECO:0000256" key="1">
    <source>
        <dbReference type="SAM" id="MobiDB-lite"/>
    </source>
</evidence>
<sequence>MVLAGGYRGQSTTSHSLNHRYELLPGDFSRLYRLHYRHTYKIDVALTPEQNVHNWLDPQNPHYRKDLAQCVFYYAARIEQTDRFKVCVATSEMRDAAWKHCHRRQVIVDGTFGICTSRLLLWIAMGVNESNHGVPVALFLFSAPTGNRATHAGYDSAILTELLQEWKLCLGNRDEESFEPYIGITDTDTKERIALTTVWPRITLLLCRFHVRQCWTNRRKSLKLGTLAPFWASFAKQQLYTLEERYGFAFLEVIIDVMNCYSLLATTEHEDALSIIIGVETLFQSMLLSDPSGQPAATAVNEFIAYLRVSLEQAAELEFMADSTSEKSPPDSEPEYTVQEPDTHEPNSELTTGDEAKEHGLNEEAIMLQMQDRLAATVTDILPRLHGILTIMKDSPSVLPSSPNIEEFYDLLVPLREMMARKVAIPTLGECDAGTSTLIWTSHSTPVKIGEIPVSPWLVADDRLDPVARPLSPSMYPSTSAKIGAIPASPWLVADDRLDPVARPLSPSMYPSVIDQRGVVPACPRLVVDDRFDPVRAPVRVGLAVAEIVRKATDTKGDGELLHFASAVV</sequence>
<feature type="domain" description="MULE transposase" evidence="2">
    <location>
        <begin position="107"/>
        <end position="212"/>
    </location>
</feature>
<organism evidence="3 4">
    <name type="scientific">Fomitopsis schrenkii</name>
    <name type="common">Brown rot fungus</name>
    <dbReference type="NCBI Taxonomy" id="2126942"/>
    <lineage>
        <taxon>Eukaryota</taxon>
        <taxon>Fungi</taxon>
        <taxon>Dikarya</taxon>
        <taxon>Basidiomycota</taxon>
        <taxon>Agaricomycotina</taxon>
        <taxon>Agaricomycetes</taxon>
        <taxon>Polyporales</taxon>
        <taxon>Fomitopsis</taxon>
    </lineage>
</organism>
<evidence type="ECO:0000313" key="4">
    <source>
        <dbReference type="Proteomes" id="UP000015241"/>
    </source>
</evidence>
<feature type="region of interest" description="Disordered" evidence="1">
    <location>
        <begin position="320"/>
        <end position="353"/>
    </location>
</feature>
<dbReference type="Pfam" id="PF10551">
    <property type="entry name" value="MULE"/>
    <property type="match status" value="1"/>
</dbReference>
<dbReference type="Proteomes" id="UP000015241">
    <property type="component" value="Unassembled WGS sequence"/>
</dbReference>
<accession>S8DKC2</accession>
<proteinExistence type="predicted"/>
<dbReference type="EMBL" id="KE504246">
    <property type="protein sequence ID" value="EPS94046.1"/>
    <property type="molecule type" value="Genomic_DNA"/>
</dbReference>
<reference evidence="3 4" key="1">
    <citation type="journal article" date="2012" name="Science">
        <title>The Paleozoic origin of enzymatic lignin decomposition reconstructed from 31 fungal genomes.</title>
        <authorList>
            <person name="Floudas D."/>
            <person name="Binder M."/>
            <person name="Riley R."/>
            <person name="Barry K."/>
            <person name="Blanchette R.A."/>
            <person name="Henrissat B."/>
            <person name="Martinez A.T."/>
            <person name="Otillar R."/>
            <person name="Spatafora J.W."/>
            <person name="Yadav J.S."/>
            <person name="Aerts A."/>
            <person name="Benoit I."/>
            <person name="Boyd A."/>
            <person name="Carlson A."/>
            <person name="Copeland A."/>
            <person name="Coutinho P.M."/>
            <person name="de Vries R.P."/>
            <person name="Ferreira P."/>
            <person name="Findley K."/>
            <person name="Foster B."/>
            <person name="Gaskell J."/>
            <person name="Glotzer D."/>
            <person name="Gorecki P."/>
            <person name="Heitman J."/>
            <person name="Hesse C."/>
            <person name="Hori C."/>
            <person name="Igarashi K."/>
            <person name="Jurgens J.A."/>
            <person name="Kallen N."/>
            <person name="Kersten P."/>
            <person name="Kohler A."/>
            <person name="Kuees U."/>
            <person name="Kumar T.K.A."/>
            <person name="Kuo A."/>
            <person name="LaButti K."/>
            <person name="Larrondo L.F."/>
            <person name="Lindquist E."/>
            <person name="Ling A."/>
            <person name="Lombard V."/>
            <person name="Lucas S."/>
            <person name="Lundell T."/>
            <person name="Martin R."/>
            <person name="McLaughlin D.J."/>
            <person name="Morgenstern I."/>
            <person name="Morin E."/>
            <person name="Murat C."/>
            <person name="Nagy L.G."/>
            <person name="Nolan M."/>
            <person name="Ohm R.A."/>
            <person name="Patyshakuliyeva A."/>
            <person name="Rokas A."/>
            <person name="Ruiz-Duenas F.J."/>
            <person name="Sabat G."/>
            <person name="Salamov A."/>
            <person name="Samejima M."/>
            <person name="Schmutz J."/>
            <person name="Slot J.C."/>
            <person name="St John F."/>
            <person name="Stenlid J."/>
            <person name="Sun H."/>
            <person name="Sun S."/>
            <person name="Syed K."/>
            <person name="Tsang A."/>
            <person name="Wiebenga A."/>
            <person name="Young D."/>
            <person name="Pisabarro A."/>
            <person name="Eastwood D.C."/>
            <person name="Martin F."/>
            <person name="Cullen D."/>
            <person name="Grigoriev I.V."/>
            <person name="Hibbett D.S."/>
        </authorList>
    </citation>
    <scope>NUCLEOTIDE SEQUENCE</scope>
    <source>
        <strain evidence="4">FP-58527</strain>
    </source>
</reference>
<evidence type="ECO:0000259" key="2">
    <source>
        <dbReference type="Pfam" id="PF10551"/>
    </source>
</evidence>
<gene>
    <name evidence="3" type="ORF">FOMPIDRAFT_1055429</name>
</gene>
<dbReference type="HOGENOM" id="CLU_479491_0_0_1"/>
<feature type="non-terminal residue" evidence="3">
    <location>
        <position position="569"/>
    </location>
</feature>
<evidence type="ECO:0000313" key="3">
    <source>
        <dbReference type="EMBL" id="EPS94046.1"/>
    </source>
</evidence>
<dbReference type="STRING" id="743788.S8DKC2"/>
<dbReference type="OrthoDB" id="2422225at2759"/>
<keyword evidence="4" id="KW-1185">Reference proteome</keyword>